<evidence type="ECO:0000256" key="5">
    <source>
        <dbReference type="ARBA" id="ARBA00023026"/>
    </source>
</evidence>
<dbReference type="Pfam" id="PF00089">
    <property type="entry name" value="Trypsin"/>
    <property type="match status" value="1"/>
</dbReference>
<evidence type="ECO:0000256" key="8">
    <source>
        <dbReference type="SAM" id="SignalP"/>
    </source>
</evidence>
<dbReference type="PANTHER" id="PTHR24276">
    <property type="entry name" value="POLYSERASE-RELATED"/>
    <property type="match status" value="1"/>
</dbReference>
<dbReference type="InterPro" id="IPR043504">
    <property type="entry name" value="Peptidase_S1_PA_chymotrypsin"/>
</dbReference>
<evidence type="ECO:0000256" key="4">
    <source>
        <dbReference type="ARBA" id="ARBA00022729"/>
    </source>
</evidence>
<evidence type="ECO:0000256" key="6">
    <source>
        <dbReference type="ARBA" id="ARBA00023157"/>
    </source>
</evidence>
<protein>
    <recommendedName>
        <fullName evidence="9">Peptidase S1 domain-containing protein</fullName>
    </recommendedName>
</protein>
<dbReference type="SMART" id="SM00020">
    <property type="entry name" value="Tryp_SPc"/>
    <property type="match status" value="1"/>
</dbReference>
<evidence type="ECO:0000256" key="2">
    <source>
        <dbReference type="ARBA" id="ARBA00007664"/>
    </source>
</evidence>
<name>A0ABD3FFW0_9STRA</name>
<dbReference type="AlphaFoldDB" id="A0ABD3FFW0"/>
<dbReference type="CDD" id="cd00190">
    <property type="entry name" value="Tryp_SPc"/>
    <property type="match status" value="1"/>
</dbReference>
<dbReference type="PRINTS" id="PR00722">
    <property type="entry name" value="CHYMOTRYPSIN"/>
</dbReference>
<evidence type="ECO:0000313" key="10">
    <source>
        <dbReference type="EMBL" id="KAL3664586.1"/>
    </source>
</evidence>
<dbReference type="EMBL" id="JBIMZQ010000023">
    <property type="protein sequence ID" value="KAL3664586.1"/>
    <property type="molecule type" value="Genomic_DNA"/>
</dbReference>
<evidence type="ECO:0000256" key="7">
    <source>
        <dbReference type="ARBA" id="ARBA00023180"/>
    </source>
</evidence>
<dbReference type="Proteomes" id="UP001632037">
    <property type="component" value="Unassembled WGS sequence"/>
</dbReference>
<organism evidence="10 11">
    <name type="scientific">Phytophthora oleae</name>
    <dbReference type="NCBI Taxonomy" id="2107226"/>
    <lineage>
        <taxon>Eukaryota</taxon>
        <taxon>Sar</taxon>
        <taxon>Stramenopiles</taxon>
        <taxon>Oomycota</taxon>
        <taxon>Peronosporomycetes</taxon>
        <taxon>Peronosporales</taxon>
        <taxon>Peronosporaceae</taxon>
        <taxon>Phytophthora</taxon>
    </lineage>
</organism>
<comment type="similarity">
    <text evidence="2">Belongs to the peptidase S1 family.</text>
</comment>
<dbReference type="InterPro" id="IPR001314">
    <property type="entry name" value="Peptidase_S1A"/>
</dbReference>
<comment type="caution">
    <text evidence="10">The sequence shown here is derived from an EMBL/GenBank/DDBJ whole genome shotgun (WGS) entry which is preliminary data.</text>
</comment>
<dbReference type="InterPro" id="IPR050430">
    <property type="entry name" value="Peptidase_S1"/>
</dbReference>
<keyword evidence="5" id="KW-0843">Virulence</keyword>
<feature type="chain" id="PRO_5044804212" description="Peptidase S1 domain-containing protein" evidence="8">
    <location>
        <begin position="18"/>
        <end position="285"/>
    </location>
</feature>
<evidence type="ECO:0000259" key="9">
    <source>
        <dbReference type="PROSITE" id="PS50240"/>
    </source>
</evidence>
<sequence>MKLISTLAVASVGAALASKSQENLTRSPVSDIAPGNNISPESVGTSLFDAQESFISTNGSGSTSIVPRGTKTYVAGLRATAGGNNYCSASLITPTHLLVGTYCVSGNIRWASIGSHFVNGTGDGEQIKVIAILNHPRTTGFSNDFAILQLQKPSSFQPVALASSDDSDVYDGREATKMGWDDTGGADTMAYELMRQDVQLMSNANCMKETNVDESMLCSSGSVNETSCTGDYGGPVVVERPNGDVVVGLVSWGGDCGKPGYPSIYSRVSSARTWIESVASGVCFH</sequence>
<dbReference type="FunFam" id="2.40.10.10:FF:000156">
    <property type="entry name" value="MIP06385p"/>
    <property type="match status" value="1"/>
</dbReference>
<keyword evidence="4 8" id="KW-0732">Signal</keyword>
<dbReference type="GO" id="GO:0005576">
    <property type="term" value="C:extracellular region"/>
    <property type="evidence" value="ECO:0007669"/>
    <property type="project" value="UniProtKB-SubCell"/>
</dbReference>
<dbReference type="Gene3D" id="2.40.10.10">
    <property type="entry name" value="Trypsin-like serine proteases"/>
    <property type="match status" value="1"/>
</dbReference>
<dbReference type="PANTHER" id="PTHR24276:SF98">
    <property type="entry name" value="FI18310P1-RELATED"/>
    <property type="match status" value="1"/>
</dbReference>
<proteinExistence type="inferred from homology"/>
<feature type="signal peptide" evidence="8">
    <location>
        <begin position="1"/>
        <end position="17"/>
    </location>
</feature>
<reference evidence="10 11" key="1">
    <citation type="submission" date="2024-09" db="EMBL/GenBank/DDBJ databases">
        <title>Genome sequencing and assembly of Phytophthora oleae, isolate VK10A, causative agent of rot of olive drupes.</title>
        <authorList>
            <person name="Conti Taguali S."/>
            <person name="Riolo M."/>
            <person name="La Spada F."/>
            <person name="Cacciola S.O."/>
            <person name="Dionisio G."/>
        </authorList>
    </citation>
    <scope>NUCLEOTIDE SEQUENCE [LARGE SCALE GENOMIC DNA]</scope>
    <source>
        <strain evidence="10 11">VK10A</strain>
    </source>
</reference>
<dbReference type="SUPFAM" id="SSF50494">
    <property type="entry name" value="Trypsin-like serine proteases"/>
    <property type="match status" value="1"/>
</dbReference>
<comment type="subcellular location">
    <subcellularLocation>
        <location evidence="1">Secreted</location>
    </subcellularLocation>
</comment>
<feature type="domain" description="Peptidase S1" evidence="9">
    <location>
        <begin position="56"/>
        <end position="280"/>
    </location>
</feature>
<dbReference type="PROSITE" id="PS50240">
    <property type="entry name" value="TRYPSIN_DOM"/>
    <property type="match status" value="1"/>
</dbReference>
<keyword evidence="3" id="KW-0964">Secreted</keyword>
<keyword evidence="6" id="KW-1015">Disulfide bond</keyword>
<gene>
    <name evidence="10" type="ORF">V7S43_010336</name>
</gene>
<evidence type="ECO:0000313" key="11">
    <source>
        <dbReference type="Proteomes" id="UP001632037"/>
    </source>
</evidence>
<keyword evidence="7" id="KW-0325">Glycoprotein</keyword>
<accession>A0ABD3FFW0</accession>
<evidence type="ECO:0000256" key="1">
    <source>
        <dbReference type="ARBA" id="ARBA00004613"/>
    </source>
</evidence>
<dbReference type="InterPro" id="IPR009003">
    <property type="entry name" value="Peptidase_S1_PA"/>
</dbReference>
<evidence type="ECO:0000256" key="3">
    <source>
        <dbReference type="ARBA" id="ARBA00022525"/>
    </source>
</evidence>
<keyword evidence="11" id="KW-1185">Reference proteome</keyword>
<dbReference type="InterPro" id="IPR001254">
    <property type="entry name" value="Trypsin_dom"/>
</dbReference>